<dbReference type="EMBL" id="VSSQ01040850">
    <property type="protein sequence ID" value="MPM94172.1"/>
    <property type="molecule type" value="Genomic_DNA"/>
</dbReference>
<evidence type="ECO:0000313" key="1">
    <source>
        <dbReference type="EMBL" id="MPM94172.1"/>
    </source>
</evidence>
<sequence length="109" mass="12730">MFTNGEYRVQRGHGILENHGDLGTTYLADLFLVHSQQILTVEESFTSNYFSRGHGNEPQHRKHGYTFTTTAFSNNTQRFSFFQTKGDTVDCMDYAFRRSELRFQPLHIE</sequence>
<reference evidence="1" key="1">
    <citation type="submission" date="2019-08" db="EMBL/GenBank/DDBJ databases">
        <authorList>
            <person name="Kucharzyk K."/>
            <person name="Murdoch R.W."/>
            <person name="Higgins S."/>
            <person name="Loffler F."/>
        </authorList>
    </citation>
    <scope>NUCLEOTIDE SEQUENCE</scope>
</reference>
<proteinExistence type="predicted"/>
<organism evidence="1">
    <name type="scientific">bioreactor metagenome</name>
    <dbReference type="NCBI Taxonomy" id="1076179"/>
    <lineage>
        <taxon>unclassified sequences</taxon>
        <taxon>metagenomes</taxon>
        <taxon>ecological metagenomes</taxon>
    </lineage>
</organism>
<name>A0A645E0R1_9ZZZZ</name>
<accession>A0A645E0R1</accession>
<protein>
    <submittedName>
        <fullName evidence="1">Uncharacterized protein</fullName>
    </submittedName>
</protein>
<comment type="caution">
    <text evidence="1">The sequence shown here is derived from an EMBL/GenBank/DDBJ whole genome shotgun (WGS) entry which is preliminary data.</text>
</comment>
<gene>
    <name evidence="1" type="ORF">SDC9_141317</name>
</gene>
<dbReference type="AlphaFoldDB" id="A0A645E0R1"/>